<keyword evidence="5" id="KW-0460">Magnesium</keyword>
<keyword evidence="3" id="KW-0479">Metal-binding</keyword>
<keyword evidence="6" id="KW-0464">Manganese</keyword>
<accession>A0A366I9N8</accession>
<dbReference type="PANTHER" id="PTHR12992:SF11">
    <property type="entry name" value="MITOCHONDRIAL COENZYME A DIPHOSPHATASE NUDT8"/>
    <property type="match status" value="1"/>
</dbReference>
<dbReference type="PROSITE" id="PS51462">
    <property type="entry name" value="NUDIX"/>
    <property type="match status" value="1"/>
</dbReference>
<dbReference type="Proteomes" id="UP000253490">
    <property type="component" value="Unassembled WGS sequence"/>
</dbReference>
<evidence type="ECO:0000256" key="5">
    <source>
        <dbReference type="ARBA" id="ARBA00022842"/>
    </source>
</evidence>
<dbReference type="CDD" id="cd03426">
    <property type="entry name" value="NUDIX_CoAse_Nudt7"/>
    <property type="match status" value="1"/>
</dbReference>
<organism evidence="8 9">
    <name type="scientific">Alkalibaculum bacchi</name>
    <dbReference type="NCBI Taxonomy" id="645887"/>
    <lineage>
        <taxon>Bacteria</taxon>
        <taxon>Bacillati</taxon>
        <taxon>Bacillota</taxon>
        <taxon>Clostridia</taxon>
        <taxon>Eubacteriales</taxon>
        <taxon>Eubacteriaceae</taxon>
        <taxon>Alkalibaculum</taxon>
    </lineage>
</organism>
<protein>
    <submittedName>
        <fullName evidence="8">NUDIX domain-containing protein</fullName>
    </submittedName>
</protein>
<evidence type="ECO:0000256" key="1">
    <source>
        <dbReference type="ARBA" id="ARBA00001936"/>
    </source>
</evidence>
<reference evidence="8 9" key="1">
    <citation type="submission" date="2018-06" db="EMBL/GenBank/DDBJ databases">
        <title>Genomic Encyclopedia of Type Strains, Phase IV (KMG-IV): sequencing the most valuable type-strain genomes for metagenomic binning, comparative biology and taxonomic classification.</title>
        <authorList>
            <person name="Goeker M."/>
        </authorList>
    </citation>
    <scope>NUCLEOTIDE SEQUENCE [LARGE SCALE GENOMIC DNA]</scope>
    <source>
        <strain evidence="8 9">DSM 22112</strain>
    </source>
</reference>
<evidence type="ECO:0000256" key="2">
    <source>
        <dbReference type="ARBA" id="ARBA00001946"/>
    </source>
</evidence>
<evidence type="ECO:0000313" key="9">
    <source>
        <dbReference type="Proteomes" id="UP000253490"/>
    </source>
</evidence>
<dbReference type="EMBL" id="QNRX01000005">
    <property type="protein sequence ID" value="RBP66663.1"/>
    <property type="molecule type" value="Genomic_DNA"/>
</dbReference>
<dbReference type="OrthoDB" id="9802805at2"/>
<dbReference type="SUPFAM" id="SSF55811">
    <property type="entry name" value="Nudix"/>
    <property type="match status" value="1"/>
</dbReference>
<evidence type="ECO:0000256" key="6">
    <source>
        <dbReference type="ARBA" id="ARBA00023211"/>
    </source>
</evidence>
<dbReference type="InterPro" id="IPR020084">
    <property type="entry name" value="NUDIX_hydrolase_CS"/>
</dbReference>
<proteinExistence type="predicted"/>
<comment type="caution">
    <text evidence="8">The sequence shown here is derived from an EMBL/GenBank/DDBJ whole genome shotgun (WGS) entry which is preliminary data.</text>
</comment>
<dbReference type="PANTHER" id="PTHR12992">
    <property type="entry name" value="NUDIX HYDROLASE"/>
    <property type="match status" value="1"/>
</dbReference>
<dbReference type="AlphaFoldDB" id="A0A366I9N8"/>
<dbReference type="PROSITE" id="PS00893">
    <property type="entry name" value="NUDIX_BOX"/>
    <property type="match status" value="1"/>
</dbReference>
<keyword evidence="9" id="KW-1185">Reference proteome</keyword>
<feature type="domain" description="Nudix hydrolase" evidence="7">
    <location>
        <begin position="21"/>
        <end position="157"/>
    </location>
</feature>
<comment type="cofactor">
    <cofactor evidence="1">
        <name>Mn(2+)</name>
        <dbReference type="ChEBI" id="CHEBI:29035"/>
    </cofactor>
</comment>
<comment type="cofactor">
    <cofactor evidence="2">
        <name>Mg(2+)</name>
        <dbReference type="ChEBI" id="CHEBI:18420"/>
    </cofactor>
</comment>
<dbReference type="InterPro" id="IPR015797">
    <property type="entry name" value="NUDIX_hydrolase-like_dom_sf"/>
</dbReference>
<dbReference type="InterPro" id="IPR045121">
    <property type="entry name" value="CoAse"/>
</dbReference>
<dbReference type="Pfam" id="PF00293">
    <property type="entry name" value="NUDIX"/>
    <property type="match status" value="1"/>
</dbReference>
<evidence type="ECO:0000259" key="7">
    <source>
        <dbReference type="PROSITE" id="PS51462"/>
    </source>
</evidence>
<dbReference type="GO" id="GO:0010945">
    <property type="term" value="F:coenzyme A diphosphatase activity"/>
    <property type="evidence" value="ECO:0007669"/>
    <property type="project" value="InterPro"/>
</dbReference>
<dbReference type="GO" id="GO:0046872">
    <property type="term" value="F:metal ion binding"/>
    <property type="evidence" value="ECO:0007669"/>
    <property type="project" value="UniProtKB-KW"/>
</dbReference>
<keyword evidence="4" id="KW-0378">Hydrolase</keyword>
<gene>
    <name evidence="8" type="ORF">DES36_10542</name>
</gene>
<evidence type="ECO:0000256" key="4">
    <source>
        <dbReference type="ARBA" id="ARBA00022801"/>
    </source>
</evidence>
<evidence type="ECO:0000313" key="8">
    <source>
        <dbReference type="EMBL" id="RBP66663.1"/>
    </source>
</evidence>
<dbReference type="RefSeq" id="WP_113920096.1">
    <property type="nucleotide sequence ID" value="NZ_QNRX01000005.1"/>
</dbReference>
<evidence type="ECO:0000256" key="3">
    <source>
        <dbReference type="ARBA" id="ARBA00022723"/>
    </source>
</evidence>
<dbReference type="Gene3D" id="3.90.79.10">
    <property type="entry name" value="Nucleoside Triphosphate Pyrophosphohydrolase"/>
    <property type="match status" value="1"/>
</dbReference>
<sequence length="209" mass="24805">MNIQEIVKVFENKKSKPFDIENYFSVLVPIIQVKGELHLLFQVRSNRIRRQPGEISFPGGKIERDETPKEACIRETYEEMGICEEQIEIIGQLDHLLNHTNDMIYPFVGILDKVCVENIDFSKDEVEEIFTVPLQYFMDHKPEVYDMSYKVAEDNSFPFHKIKNGPVYQNRIMTYPVYFYEYEKYIIWGLTAKITRNFIRELIKSNSLK</sequence>
<name>A0A366I9N8_9FIRM</name>
<dbReference type="InterPro" id="IPR000086">
    <property type="entry name" value="NUDIX_hydrolase_dom"/>
</dbReference>